<organism evidence="1 3">
    <name type="scientific">Clostridium butyricum</name>
    <dbReference type="NCBI Taxonomy" id="1492"/>
    <lineage>
        <taxon>Bacteria</taxon>
        <taxon>Bacillati</taxon>
        <taxon>Bacillota</taxon>
        <taxon>Clostridia</taxon>
        <taxon>Eubacteriales</taxon>
        <taxon>Clostridiaceae</taxon>
        <taxon>Clostridium</taxon>
    </lineage>
</organism>
<dbReference type="PANTHER" id="PTHR36455">
    <property type="match status" value="1"/>
</dbReference>
<gene>
    <name evidence="2" type="primary">tnpB</name>
    <name evidence="1" type="ORF">CBU02nite_04770</name>
    <name evidence="2" type="ORF">GND98_020020</name>
</gene>
<dbReference type="PANTHER" id="PTHR36455:SF1">
    <property type="entry name" value="BLR8292 PROTEIN"/>
    <property type="match status" value="1"/>
</dbReference>
<dbReference type="Proteomes" id="UP000321089">
    <property type="component" value="Unassembled WGS sequence"/>
</dbReference>
<evidence type="ECO:0000313" key="4">
    <source>
        <dbReference type="Proteomes" id="UP000474042"/>
    </source>
</evidence>
<protein>
    <submittedName>
        <fullName evidence="2">IS66 family insertion sequence element accessory protein TnpB</fullName>
    </submittedName>
    <submittedName>
        <fullName evidence="1">Transposase</fullName>
    </submittedName>
</protein>
<dbReference type="NCBIfam" id="NF033819">
    <property type="entry name" value="IS66_TnpB"/>
    <property type="match status" value="1"/>
</dbReference>
<comment type="caution">
    <text evidence="1">The sequence shown here is derived from an EMBL/GenBank/DDBJ whole genome shotgun (WGS) entry which is preliminary data.</text>
</comment>
<name>A0A512TIP4_CLOBU</name>
<dbReference type="EMBL" id="BKBC01000005">
    <property type="protein sequence ID" value="GEQ19971.1"/>
    <property type="molecule type" value="Genomic_DNA"/>
</dbReference>
<dbReference type="InterPro" id="IPR008878">
    <property type="entry name" value="Transposase_IS66_Orf2"/>
</dbReference>
<evidence type="ECO:0000313" key="1">
    <source>
        <dbReference type="EMBL" id="GEQ19971.1"/>
    </source>
</evidence>
<dbReference type="AlphaFoldDB" id="A0A512TIP4"/>
<evidence type="ECO:0000313" key="3">
    <source>
        <dbReference type="Proteomes" id="UP000321089"/>
    </source>
</evidence>
<dbReference type="RefSeq" id="WP_146867899.1">
    <property type="nucleotide sequence ID" value="NZ_BKBC01000005.1"/>
</dbReference>
<accession>A0A512TIP4</accession>
<dbReference type="Proteomes" id="UP000474042">
    <property type="component" value="Unassembled WGS sequence"/>
</dbReference>
<dbReference type="Pfam" id="PF05717">
    <property type="entry name" value="TnpB_IS66"/>
    <property type="match status" value="1"/>
</dbReference>
<reference evidence="1 3" key="1">
    <citation type="submission" date="2019-07" db="EMBL/GenBank/DDBJ databases">
        <title>Whole genome shotgun sequence of Clostridium butyricum NBRC 3858.</title>
        <authorList>
            <person name="Hosoyama A."/>
            <person name="Uohara A."/>
            <person name="Ohji S."/>
            <person name="Ichikawa N."/>
        </authorList>
    </citation>
    <scope>NUCLEOTIDE SEQUENCE [LARGE SCALE GENOMIC DNA]</scope>
    <source>
        <strain evidence="1 3">NBRC 3858</strain>
    </source>
</reference>
<dbReference type="EMBL" id="WOFV02000171">
    <property type="protein sequence ID" value="NAS20029.1"/>
    <property type="molecule type" value="Genomic_DNA"/>
</dbReference>
<sequence>MFNIDKIDTVYIACGITDLRKSIDGLIMIVKNELKLDPFEKALFVFCNKQMNRIKILHFDEGFWLYYYRLENGRVKWPQNKNEALGTNKEELKWLLKGYEIRTKSKFKPVKEKNSF</sequence>
<reference evidence="2 4" key="2">
    <citation type="submission" date="2020-01" db="EMBL/GenBank/DDBJ databases">
        <title>Genome sequence of a 1,3-propanediol producer, Clostridium butyricum S3.</title>
        <authorList>
            <person name="Zhou J."/>
        </authorList>
    </citation>
    <scope>NUCLEOTIDE SEQUENCE [LARGE SCALE GENOMIC DNA]</scope>
    <source>
        <strain evidence="2 4">S3</strain>
    </source>
</reference>
<proteinExistence type="predicted"/>
<evidence type="ECO:0000313" key="2">
    <source>
        <dbReference type="EMBL" id="NAS20029.1"/>
    </source>
</evidence>